<reference evidence="7 8" key="1">
    <citation type="submission" date="2020-04" db="EMBL/GenBank/DDBJ databases">
        <title>Hymenobacter polaris sp. nov., isolated from Arctic soil.</title>
        <authorList>
            <person name="Dahal R.H."/>
        </authorList>
    </citation>
    <scope>NUCLEOTIDE SEQUENCE [LARGE SCALE GENOMIC DNA]</scope>
    <source>
        <strain evidence="7 8">RP-2-7</strain>
    </source>
</reference>
<dbReference type="PANTHER" id="PTHR14226">
    <property type="entry name" value="NEUROPATHY TARGET ESTERASE/SWISS CHEESE D.MELANOGASTER"/>
    <property type="match status" value="1"/>
</dbReference>
<feature type="chain" id="PRO_5031162687" evidence="5">
    <location>
        <begin position="25"/>
        <end position="772"/>
    </location>
</feature>
<dbReference type="Pfam" id="PF01734">
    <property type="entry name" value="Patatin"/>
    <property type="match status" value="1"/>
</dbReference>
<feature type="domain" description="PNPLA" evidence="6">
    <location>
        <begin position="29"/>
        <end position="225"/>
    </location>
</feature>
<keyword evidence="2 4" id="KW-0442">Lipid degradation</keyword>
<sequence>MKKLLSWLSLSWWFMTMLVPPAAAQKVGLVLSGGGAKGLAHVGVLRQLEANGIPIDYIVGNSMGAVVGAMYCAGYSPREIEQIVLSDDFQHWATGQVLPDKTFNFLTAEPNPSALRLGVSLDSTFNFQVVPNLVNDLNLNIALAQLLAPGAAKANYDFDNLFVPYRCLATEVFTRKKVVQRSGILADAVRNSMAFPLAFRPIRGLDGRYLFDGAVLDNFPTDVMQQDFKPDIIIGVNVGDVALQKYPYKKDDDLLTGTLLFLGNSVADSTTVGKNGIYIQPDLGSLGAASFAQVRTLIADGDTAAMRKMTLIKWRIGRRVDTLELQRRRLAFQQGVPAPRFTQVSVRGLRADQNAYAAAFFRRDGSTYSFDDLKEGYYRLASDDYFRNIYPRIRYSPEQKGYVFSVDAQRNNNVAAEVGFTLSTRPIESLYLGVEFRYLRRLLYSVAANVSVGRFYNGAQASFRLNAPGRLPFYVAPGITYNKWDFQQTGGLLQSNVLSTQVNQQDLKVGVQFGVSPRYRSREVFDLGAFYNVDNYANTEQIQSNDLLDRTSFKGATAAVRFARNSLNEKQYPTSGRRAIITLRGVTGTEVYTPGTTSRFRELGEQSRHHQWLQFRGVYERYYPLNKDKTSWGYYGEITVSGQGRFFNYRSSLTSAPIFAPLADSRTLFLYNYRSPRFVAAGVRFSQQVLGKIDWRSELFAHINILPLADENQVPIRTGGISRPYLTAVTGLIFHTPVGPLAVHAEYYDTPDHRFSVYGHLGYILFRARSLD</sequence>
<accession>A0A7Y0AH45</accession>
<feature type="signal peptide" evidence="5">
    <location>
        <begin position="1"/>
        <end position="24"/>
    </location>
</feature>
<evidence type="ECO:0000256" key="4">
    <source>
        <dbReference type="PROSITE-ProRule" id="PRU01161"/>
    </source>
</evidence>
<organism evidence="7 8">
    <name type="scientific">Hymenobacter polaris</name>
    <dbReference type="NCBI Taxonomy" id="2682546"/>
    <lineage>
        <taxon>Bacteria</taxon>
        <taxon>Pseudomonadati</taxon>
        <taxon>Bacteroidota</taxon>
        <taxon>Cytophagia</taxon>
        <taxon>Cytophagales</taxon>
        <taxon>Hymenobacteraceae</taxon>
        <taxon>Hymenobacter</taxon>
    </lineage>
</organism>
<dbReference type="Proteomes" id="UP000559626">
    <property type="component" value="Unassembled WGS sequence"/>
</dbReference>
<dbReference type="EMBL" id="JABBGH010000003">
    <property type="protein sequence ID" value="NML67253.1"/>
    <property type="molecule type" value="Genomic_DNA"/>
</dbReference>
<dbReference type="InterPro" id="IPR050301">
    <property type="entry name" value="NTE"/>
</dbReference>
<dbReference type="AlphaFoldDB" id="A0A7Y0AH45"/>
<dbReference type="InterPro" id="IPR016035">
    <property type="entry name" value="Acyl_Trfase/lysoPLipase"/>
</dbReference>
<dbReference type="GO" id="GO:0016042">
    <property type="term" value="P:lipid catabolic process"/>
    <property type="evidence" value="ECO:0007669"/>
    <property type="project" value="UniProtKB-UniRule"/>
</dbReference>
<dbReference type="PROSITE" id="PS51635">
    <property type="entry name" value="PNPLA"/>
    <property type="match status" value="1"/>
</dbReference>
<feature type="short sequence motif" description="DGA/G" evidence="4">
    <location>
        <begin position="212"/>
        <end position="214"/>
    </location>
</feature>
<name>A0A7Y0AH45_9BACT</name>
<keyword evidence="1 4" id="KW-0378">Hydrolase</keyword>
<protein>
    <submittedName>
        <fullName evidence="7">Patatin</fullName>
    </submittedName>
</protein>
<feature type="short sequence motif" description="GXSXG" evidence="4">
    <location>
        <begin position="60"/>
        <end position="64"/>
    </location>
</feature>
<evidence type="ECO:0000256" key="2">
    <source>
        <dbReference type="ARBA" id="ARBA00022963"/>
    </source>
</evidence>
<evidence type="ECO:0000256" key="5">
    <source>
        <dbReference type="SAM" id="SignalP"/>
    </source>
</evidence>
<proteinExistence type="predicted"/>
<evidence type="ECO:0000259" key="6">
    <source>
        <dbReference type="PROSITE" id="PS51635"/>
    </source>
</evidence>
<dbReference type="RefSeq" id="WP_169532933.1">
    <property type="nucleotide sequence ID" value="NZ_JABBGH010000003.1"/>
</dbReference>
<evidence type="ECO:0000256" key="3">
    <source>
        <dbReference type="ARBA" id="ARBA00023098"/>
    </source>
</evidence>
<evidence type="ECO:0000313" key="8">
    <source>
        <dbReference type="Proteomes" id="UP000559626"/>
    </source>
</evidence>
<dbReference type="Gene3D" id="3.40.1090.10">
    <property type="entry name" value="Cytosolic phospholipase A2 catalytic domain"/>
    <property type="match status" value="2"/>
</dbReference>
<dbReference type="SUPFAM" id="SSF52151">
    <property type="entry name" value="FabD/lysophospholipase-like"/>
    <property type="match status" value="1"/>
</dbReference>
<dbReference type="GO" id="GO:0016787">
    <property type="term" value="F:hydrolase activity"/>
    <property type="evidence" value="ECO:0007669"/>
    <property type="project" value="UniProtKB-UniRule"/>
</dbReference>
<keyword evidence="3 4" id="KW-0443">Lipid metabolism</keyword>
<keyword evidence="5" id="KW-0732">Signal</keyword>
<dbReference type="CDD" id="cd07205">
    <property type="entry name" value="Pat_PNPLA6_PNPLA7_NTE1_like"/>
    <property type="match status" value="1"/>
</dbReference>
<feature type="active site" description="Nucleophile" evidence="4">
    <location>
        <position position="62"/>
    </location>
</feature>
<keyword evidence="8" id="KW-1185">Reference proteome</keyword>
<gene>
    <name evidence="7" type="ORF">HHL22_18775</name>
</gene>
<feature type="active site" description="Proton acceptor" evidence="4">
    <location>
        <position position="212"/>
    </location>
</feature>
<dbReference type="InterPro" id="IPR002641">
    <property type="entry name" value="PNPLA_dom"/>
</dbReference>
<comment type="caution">
    <text evidence="7">The sequence shown here is derived from an EMBL/GenBank/DDBJ whole genome shotgun (WGS) entry which is preliminary data.</text>
</comment>
<evidence type="ECO:0000256" key="1">
    <source>
        <dbReference type="ARBA" id="ARBA00022801"/>
    </source>
</evidence>
<feature type="short sequence motif" description="GXGXXG" evidence="4">
    <location>
        <begin position="33"/>
        <end position="38"/>
    </location>
</feature>
<dbReference type="PANTHER" id="PTHR14226:SF29">
    <property type="entry name" value="NEUROPATHY TARGET ESTERASE SWS"/>
    <property type="match status" value="1"/>
</dbReference>
<evidence type="ECO:0000313" key="7">
    <source>
        <dbReference type="EMBL" id="NML67253.1"/>
    </source>
</evidence>